<name>A0A811VA16_CERCA</name>
<comment type="caution">
    <text evidence="1">The sequence shown here is derived from an EMBL/GenBank/DDBJ whole genome shotgun (WGS) entry which is preliminary data.</text>
</comment>
<protein>
    <submittedName>
        <fullName evidence="1">(Mediterranean fruit fly) hypothetical protein</fullName>
    </submittedName>
</protein>
<dbReference type="EMBL" id="CAJHJT010000034">
    <property type="protein sequence ID" value="CAD7006503.1"/>
    <property type="molecule type" value="Genomic_DNA"/>
</dbReference>
<accession>A0A811VA16</accession>
<evidence type="ECO:0000313" key="2">
    <source>
        <dbReference type="Proteomes" id="UP000606786"/>
    </source>
</evidence>
<reference evidence="1" key="1">
    <citation type="submission" date="2020-11" db="EMBL/GenBank/DDBJ databases">
        <authorList>
            <person name="Whitehead M."/>
        </authorList>
    </citation>
    <scope>NUCLEOTIDE SEQUENCE</scope>
    <source>
        <strain evidence="1">EGII</strain>
    </source>
</reference>
<dbReference type="AlphaFoldDB" id="A0A811VA16"/>
<sequence length="143" mass="15725">MQFSCCNLLTSTVARPNGPQFILIALGCVNTSQPHSLYSAEPERFVVHTYVHSISGNAARILSSLSLYSYLERCSVRVVVGSLGALKLGGWRVTGTRCSMLVACISICRLCYKRQHHRCCCSHVFTRRLTFLGLLALVCSPAL</sequence>
<proteinExistence type="predicted"/>
<dbReference type="Proteomes" id="UP000606786">
    <property type="component" value="Unassembled WGS sequence"/>
</dbReference>
<keyword evidence="2" id="KW-1185">Reference proteome</keyword>
<organism evidence="1 2">
    <name type="scientific">Ceratitis capitata</name>
    <name type="common">Mediterranean fruit fly</name>
    <name type="synonym">Tephritis capitata</name>
    <dbReference type="NCBI Taxonomy" id="7213"/>
    <lineage>
        <taxon>Eukaryota</taxon>
        <taxon>Metazoa</taxon>
        <taxon>Ecdysozoa</taxon>
        <taxon>Arthropoda</taxon>
        <taxon>Hexapoda</taxon>
        <taxon>Insecta</taxon>
        <taxon>Pterygota</taxon>
        <taxon>Neoptera</taxon>
        <taxon>Endopterygota</taxon>
        <taxon>Diptera</taxon>
        <taxon>Brachycera</taxon>
        <taxon>Muscomorpha</taxon>
        <taxon>Tephritoidea</taxon>
        <taxon>Tephritidae</taxon>
        <taxon>Ceratitis</taxon>
        <taxon>Ceratitis</taxon>
    </lineage>
</organism>
<evidence type="ECO:0000313" key="1">
    <source>
        <dbReference type="EMBL" id="CAD7006503.1"/>
    </source>
</evidence>
<gene>
    <name evidence="1" type="ORF">CCAP1982_LOCUS14819</name>
</gene>